<protein>
    <recommendedName>
        <fullName evidence="2">GIY-YIG domain-containing protein</fullName>
    </recommendedName>
</protein>
<accession>A0ABY6IK28</accession>
<reference evidence="3" key="1">
    <citation type="submission" date="2022-10" db="EMBL/GenBank/DDBJ databases">
        <title>YIM 151497 complete genome.</title>
        <authorList>
            <person name="Chen X."/>
        </authorList>
    </citation>
    <scope>NUCLEOTIDE SEQUENCE</scope>
    <source>
        <strain evidence="3">YIM 151497</strain>
    </source>
</reference>
<feature type="domain" description="GIY-YIG" evidence="2">
    <location>
        <begin position="174"/>
        <end position="245"/>
    </location>
</feature>
<evidence type="ECO:0000256" key="1">
    <source>
        <dbReference type="SAM" id="MobiDB-lite"/>
    </source>
</evidence>
<dbReference type="PROSITE" id="PS50164">
    <property type="entry name" value="GIY_YIG"/>
    <property type="match status" value="1"/>
</dbReference>
<dbReference type="RefSeq" id="WP_264224528.1">
    <property type="nucleotide sequence ID" value="NZ_CP107716.1"/>
</dbReference>
<gene>
    <name evidence="3" type="ORF">OF122_12285</name>
</gene>
<dbReference type="Proteomes" id="UP001163882">
    <property type="component" value="Chromosome"/>
</dbReference>
<feature type="region of interest" description="Disordered" evidence="1">
    <location>
        <begin position="104"/>
        <end position="143"/>
    </location>
</feature>
<evidence type="ECO:0000313" key="3">
    <source>
        <dbReference type="EMBL" id="UYQ70841.1"/>
    </source>
</evidence>
<organism evidence="3 4">
    <name type="scientific">Pelagibacterium flavum</name>
    <dbReference type="NCBI Taxonomy" id="2984530"/>
    <lineage>
        <taxon>Bacteria</taxon>
        <taxon>Pseudomonadati</taxon>
        <taxon>Pseudomonadota</taxon>
        <taxon>Alphaproteobacteria</taxon>
        <taxon>Hyphomicrobiales</taxon>
        <taxon>Devosiaceae</taxon>
        <taxon>Pelagibacterium</taxon>
    </lineage>
</organism>
<evidence type="ECO:0000259" key="2">
    <source>
        <dbReference type="PROSITE" id="PS50164"/>
    </source>
</evidence>
<dbReference type="InterPro" id="IPR000305">
    <property type="entry name" value="GIY-YIG_endonuc"/>
</dbReference>
<evidence type="ECO:0000313" key="4">
    <source>
        <dbReference type="Proteomes" id="UP001163882"/>
    </source>
</evidence>
<keyword evidence="4" id="KW-1185">Reference proteome</keyword>
<name>A0ABY6IK28_9HYPH</name>
<proteinExistence type="predicted"/>
<dbReference type="EMBL" id="CP107716">
    <property type="protein sequence ID" value="UYQ70841.1"/>
    <property type="molecule type" value="Genomic_DNA"/>
</dbReference>
<sequence>MADTLFAGTASARNPLSAIQNLEADPFPNHRGLIGRPEVPPRVQVSVFRALDETGSSTVGDLIDLLAAEPDPVSALLAMEQAGAIEITAPGFLDAHSLVQRTSGGQGLKTEGFADITSGPQQSRLKAEKQGSGDNEPDPANPAIRHLSFTALKPALFFGEGARRADFASQPALRRPGVYVLYHRGQCYVGRADNVARRIGAGRQLPEGRPEKMVAIVDEGDGLSRDDAKVLERMLFDRLNGDYDVESMINSVPHGGAVEPGRYDQLALFLSEACATLRANGVAFLWQDMRYVFAGPATEHERLGPDRPARERPDGQIYGLEFGGLTAAAAECADGRWLVMRGSEVRADFVASANSTVGFLRAQWLHSGILEPADDVDGVLVLTRDVVFPTCSGASQFLCGAKGRSRVNWTPLSEQLQPVRLH</sequence>